<protein>
    <recommendedName>
        <fullName evidence="4">Solute-binding protein family 5 domain-containing protein</fullName>
    </recommendedName>
</protein>
<organism evidence="5 6">
    <name type="scientific">Teichococcus aerophilus</name>
    <dbReference type="NCBI Taxonomy" id="1224513"/>
    <lineage>
        <taxon>Bacteria</taxon>
        <taxon>Pseudomonadati</taxon>
        <taxon>Pseudomonadota</taxon>
        <taxon>Alphaproteobacteria</taxon>
        <taxon>Acetobacterales</taxon>
        <taxon>Roseomonadaceae</taxon>
        <taxon>Roseomonas</taxon>
    </lineage>
</organism>
<comment type="caution">
    <text evidence="5">The sequence shown here is derived from an EMBL/GenBank/DDBJ whole genome shotgun (WGS) entry which is preliminary data.</text>
</comment>
<dbReference type="Gene3D" id="3.90.76.10">
    <property type="entry name" value="Dipeptide-binding Protein, Domain 1"/>
    <property type="match status" value="1"/>
</dbReference>
<dbReference type="SUPFAM" id="SSF53850">
    <property type="entry name" value="Periplasmic binding protein-like II"/>
    <property type="match status" value="1"/>
</dbReference>
<reference evidence="5 6" key="1">
    <citation type="journal article" date="2013" name="Int. J. Syst. Evol. Microbiol.">
        <title>Roseomonas aerophila sp. nov., isolated from air.</title>
        <authorList>
            <person name="Kim S.J."/>
            <person name="Weon H.Y."/>
            <person name="Ahn J.H."/>
            <person name="Hong S.B."/>
            <person name="Seok S.J."/>
            <person name="Whang K.S."/>
            <person name="Kwon S.W."/>
        </authorList>
    </citation>
    <scope>NUCLEOTIDE SEQUENCE [LARGE SCALE GENOMIC DNA]</scope>
    <source>
        <strain evidence="5 6">NBRC 108923</strain>
    </source>
</reference>
<keyword evidence="3" id="KW-0732">Signal</keyword>
<dbReference type="PROSITE" id="PS51318">
    <property type="entry name" value="TAT"/>
    <property type="match status" value="1"/>
</dbReference>
<name>A0ABR7RFX4_9PROT</name>
<dbReference type="InterPro" id="IPR039424">
    <property type="entry name" value="SBP_5"/>
</dbReference>
<proteinExistence type="inferred from homology"/>
<dbReference type="InterPro" id="IPR030678">
    <property type="entry name" value="Peptide/Ni-bd"/>
</dbReference>
<evidence type="ECO:0000256" key="3">
    <source>
        <dbReference type="ARBA" id="ARBA00022729"/>
    </source>
</evidence>
<dbReference type="Gene3D" id="3.40.190.10">
    <property type="entry name" value="Periplasmic binding protein-like II"/>
    <property type="match status" value="1"/>
</dbReference>
<dbReference type="Gene3D" id="3.10.105.10">
    <property type="entry name" value="Dipeptide-binding Protein, Domain 3"/>
    <property type="match status" value="1"/>
</dbReference>
<comment type="similarity">
    <text evidence="2">Belongs to the bacterial solute-binding protein 5 family.</text>
</comment>
<feature type="domain" description="Solute-binding protein family 5" evidence="4">
    <location>
        <begin position="82"/>
        <end position="434"/>
    </location>
</feature>
<keyword evidence="6" id="KW-1185">Reference proteome</keyword>
<evidence type="ECO:0000256" key="2">
    <source>
        <dbReference type="ARBA" id="ARBA00005695"/>
    </source>
</evidence>
<dbReference type="InterPro" id="IPR006311">
    <property type="entry name" value="TAT_signal"/>
</dbReference>
<evidence type="ECO:0000313" key="6">
    <source>
        <dbReference type="Proteomes" id="UP000626026"/>
    </source>
</evidence>
<dbReference type="InterPro" id="IPR000914">
    <property type="entry name" value="SBP_5_dom"/>
</dbReference>
<dbReference type="PANTHER" id="PTHR30290:SF38">
    <property type="entry name" value="D,D-DIPEPTIDE-BINDING PERIPLASMIC PROTEIN DDPA-RELATED"/>
    <property type="match status" value="1"/>
</dbReference>
<comment type="subcellular location">
    <subcellularLocation>
        <location evidence="1">Periplasm</location>
    </subcellularLocation>
</comment>
<dbReference type="RefSeq" id="WP_187782387.1">
    <property type="nucleotide sequence ID" value="NZ_JACTVA010000001.1"/>
</dbReference>
<dbReference type="Pfam" id="PF00496">
    <property type="entry name" value="SBP_bac_5"/>
    <property type="match status" value="1"/>
</dbReference>
<dbReference type="Proteomes" id="UP000626026">
    <property type="component" value="Unassembled WGS sequence"/>
</dbReference>
<dbReference type="EMBL" id="JACTVA010000001">
    <property type="protein sequence ID" value="MBC9205201.1"/>
    <property type="molecule type" value="Genomic_DNA"/>
</dbReference>
<sequence>MNTVTDRGALGRRTLLAGAVGLPALLSATRGMAQGAAARTLSIGVVADPVTLDPAFSGSFFENQVLYNLHETLLVAAPDGSISPGLASFTQPDPLTYVFTLKPNLTFHDGTVLDAAAAKANIDRYLDPAVGSIRRSDFGPVSGVSVTAPLSFEIKLSAPYAPLPLVLTNRAGMMVSPTAVKALGADFAARAVGCGPWKLASWTKNSELVLEKFDGYWQGAPANFDRLLFRPLPDETVRLANLRSGTLQLIDALPPQAVSGLAREAALRVSQMPSLGFNAFAFNCTRPPFNDVRVRQAFTAAVDPEVVQRVVYFNTGRPAHGPLSPAVPWAFDASLPNRGNNPARAQALLKEAGASAPVPVTITVTNSPAMVRIAQILQAQAGAAGFKVELRQIDPTSLITVLRQRDFDLCMAPWSGRYDPDGNMYAYFTQGGPNNFAGYDNAELTALLNRARSLSDQGERAALYKKAQGMVTEDCAMLFVHFDAIIQASQAKLQWTQYPDAVLRLYGARMT</sequence>
<gene>
    <name evidence="5" type="ORF">IBL26_00020</name>
</gene>
<evidence type="ECO:0000256" key="1">
    <source>
        <dbReference type="ARBA" id="ARBA00004418"/>
    </source>
</evidence>
<evidence type="ECO:0000313" key="5">
    <source>
        <dbReference type="EMBL" id="MBC9205201.1"/>
    </source>
</evidence>
<accession>A0ABR7RFX4</accession>
<evidence type="ECO:0000259" key="4">
    <source>
        <dbReference type="Pfam" id="PF00496"/>
    </source>
</evidence>
<dbReference type="PIRSF" id="PIRSF002741">
    <property type="entry name" value="MppA"/>
    <property type="match status" value="1"/>
</dbReference>
<dbReference type="PANTHER" id="PTHR30290">
    <property type="entry name" value="PERIPLASMIC BINDING COMPONENT OF ABC TRANSPORTER"/>
    <property type="match status" value="1"/>
</dbReference>